<reference evidence="5" key="1">
    <citation type="submission" date="2020-10" db="EMBL/GenBank/DDBJ databases">
        <authorList>
            <person name="Gilroy R."/>
        </authorList>
    </citation>
    <scope>NUCLEOTIDE SEQUENCE</scope>
    <source>
        <strain evidence="5">ChiHile30-977</strain>
    </source>
</reference>
<evidence type="ECO:0000256" key="3">
    <source>
        <dbReference type="ARBA" id="ARBA00023163"/>
    </source>
</evidence>
<dbReference type="SUPFAM" id="SSF51206">
    <property type="entry name" value="cAMP-binding domain-like"/>
    <property type="match status" value="1"/>
</dbReference>
<dbReference type="Pfam" id="PF00027">
    <property type="entry name" value="cNMP_binding"/>
    <property type="match status" value="1"/>
</dbReference>
<dbReference type="AlphaFoldDB" id="A0A9D0YXR2"/>
<dbReference type="EMBL" id="DVFI01000137">
    <property type="protein sequence ID" value="HIQ63878.1"/>
    <property type="molecule type" value="Genomic_DNA"/>
</dbReference>
<dbReference type="InterPro" id="IPR036390">
    <property type="entry name" value="WH_DNA-bd_sf"/>
</dbReference>
<dbReference type="InterPro" id="IPR018490">
    <property type="entry name" value="cNMP-bd_dom_sf"/>
</dbReference>
<evidence type="ECO:0000313" key="5">
    <source>
        <dbReference type="EMBL" id="HIQ63878.1"/>
    </source>
</evidence>
<dbReference type="Proteomes" id="UP000886819">
    <property type="component" value="Unassembled WGS sequence"/>
</dbReference>
<dbReference type="GO" id="GO:0006355">
    <property type="term" value="P:regulation of DNA-templated transcription"/>
    <property type="evidence" value="ECO:0007669"/>
    <property type="project" value="InterPro"/>
</dbReference>
<keyword evidence="2" id="KW-0238">DNA-binding</keyword>
<dbReference type="SUPFAM" id="SSF46785">
    <property type="entry name" value="Winged helix' DNA-binding domain"/>
    <property type="match status" value="1"/>
</dbReference>
<organism evidence="5 6">
    <name type="scientific">Candidatus Avichristensenella intestinipullorum</name>
    <dbReference type="NCBI Taxonomy" id="2840693"/>
    <lineage>
        <taxon>Bacteria</taxon>
        <taxon>Bacillati</taxon>
        <taxon>Bacillota</taxon>
        <taxon>Clostridia</taxon>
        <taxon>Candidatus Avichristensenella</taxon>
    </lineage>
</organism>
<keyword evidence="3" id="KW-0804">Transcription</keyword>
<accession>A0A9D0YXR2</accession>
<gene>
    <name evidence="5" type="ORF">IAA66_09910</name>
</gene>
<comment type="caution">
    <text evidence="5">The sequence shown here is derived from an EMBL/GenBank/DDBJ whole genome shotgun (WGS) entry which is preliminary data.</text>
</comment>
<dbReference type="InterPro" id="IPR000595">
    <property type="entry name" value="cNMP-bd_dom"/>
</dbReference>
<keyword evidence="1" id="KW-0805">Transcription regulation</keyword>
<sequence length="206" mass="22916">MLRQYGLEPDKLTNCSVRTYHFGEHIITEGIPNEYLFLVTAGRAKVGVSAPNGKNIILCFYISKGLMGEAELYARMATGSTTITVLETLTCIAIPVPVNRAYLDSNLAFTRMAAAALADKLLQRAGNVVENTLYTAQTRLCRYILGAAVGGRFRDVMTDVACSIGISYRHLYRMMGRLCREGILEKGTSGYRICEWEKLQELSQQR</sequence>
<dbReference type="Pfam" id="PF13545">
    <property type="entry name" value="HTH_Crp_2"/>
    <property type="match status" value="1"/>
</dbReference>
<name>A0A9D0YXR2_9FIRM</name>
<dbReference type="Gene3D" id="2.60.120.10">
    <property type="entry name" value="Jelly Rolls"/>
    <property type="match status" value="1"/>
</dbReference>
<evidence type="ECO:0000256" key="2">
    <source>
        <dbReference type="ARBA" id="ARBA00023125"/>
    </source>
</evidence>
<evidence type="ECO:0000256" key="1">
    <source>
        <dbReference type="ARBA" id="ARBA00023015"/>
    </source>
</evidence>
<protein>
    <submittedName>
        <fullName evidence="5">Cyclic nucleotide-binding domain-containing protein</fullName>
    </submittedName>
</protein>
<reference evidence="5" key="2">
    <citation type="journal article" date="2021" name="PeerJ">
        <title>Extensive microbial diversity within the chicken gut microbiome revealed by metagenomics and culture.</title>
        <authorList>
            <person name="Gilroy R."/>
            <person name="Ravi A."/>
            <person name="Getino M."/>
            <person name="Pursley I."/>
            <person name="Horton D.L."/>
            <person name="Alikhan N.F."/>
            <person name="Baker D."/>
            <person name="Gharbi K."/>
            <person name="Hall N."/>
            <person name="Watson M."/>
            <person name="Adriaenssens E.M."/>
            <person name="Foster-Nyarko E."/>
            <person name="Jarju S."/>
            <person name="Secka A."/>
            <person name="Antonio M."/>
            <person name="Oren A."/>
            <person name="Chaudhuri R.R."/>
            <person name="La Ragione R."/>
            <person name="Hildebrand F."/>
            <person name="Pallen M.J."/>
        </authorList>
    </citation>
    <scope>NUCLEOTIDE SEQUENCE</scope>
    <source>
        <strain evidence="5">ChiHile30-977</strain>
    </source>
</reference>
<dbReference type="GO" id="GO:0003677">
    <property type="term" value="F:DNA binding"/>
    <property type="evidence" value="ECO:0007669"/>
    <property type="project" value="UniProtKB-KW"/>
</dbReference>
<dbReference type="InterPro" id="IPR012318">
    <property type="entry name" value="HTH_CRP"/>
</dbReference>
<dbReference type="CDD" id="cd00038">
    <property type="entry name" value="CAP_ED"/>
    <property type="match status" value="1"/>
</dbReference>
<proteinExistence type="predicted"/>
<dbReference type="PROSITE" id="PS50042">
    <property type="entry name" value="CNMP_BINDING_3"/>
    <property type="match status" value="1"/>
</dbReference>
<evidence type="ECO:0000313" key="6">
    <source>
        <dbReference type="Proteomes" id="UP000886819"/>
    </source>
</evidence>
<feature type="domain" description="Cyclic nucleotide-binding" evidence="4">
    <location>
        <begin position="18"/>
        <end position="94"/>
    </location>
</feature>
<dbReference type="InterPro" id="IPR014710">
    <property type="entry name" value="RmlC-like_jellyroll"/>
</dbReference>
<evidence type="ECO:0000259" key="4">
    <source>
        <dbReference type="PROSITE" id="PS50042"/>
    </source>
</evidence>